<feature type="transmembrane region" description="Helical" evidence="2">
    <location>
        <begin position="6"/>
        <end position="26"/>
    </location>
</feature>
<dbReference type="SUPFAM" id="SSF51905">
    <property type="entry name" value="FAD/NAD(P)-binding domain"/>
    <property type="match status" value="1"/>
</dbReference>
<dbReference type="GO" id="GO:0005737">
    <property type="term" value="C:cytoplasm"/>
    <property type="evidence" value="ECO:0007669"/>
    <property type="project" value="TreeGrafter"/>
</dbReference>
<feature type="domain" description="FAD dependent oxidoreductase" evidence="3">
    <location>
        <begin position="8"/>
        <end position="404"/>
    </location>
</feature>
<dbReference type="EMBL" id="SNZR01000011">
    <property type="protein sequence ID" value="TDR93508.1"/>
    <property type="molecule type" value="Genomic_DNA"/>
</dbReference>
<keyword evidence="2" id="KW-0472">Membrane</keyword>
<comment type="caution">
    <text evidence="4">The sequence shown here is derived from an EMBL/GenBank/DDBJ whole genome shotgun (WGS) entry which is preliminary data.</text>
</comment>
<dbReference type="PANTHER" id="PTHR13847:SF289">
    <property type="entry name" value="GLYCINE OXIDASE"/>
    <property type="match status" value="1"/>
</dbReference>
<evidence type="ECO:0000313" key="4">
    <source>
        <dbReference type="EMBL" id="TDR93508.1"/>
    </source>
</evidence>
<dbReference type="InterPro" id="IPR006076">
    <property type="entry name" value="FAD-dep_OxRdtase"/>
</dbReference>
<accession>A0A4R7C547</accession>
<dbReference type="Gene3D" id="3.30.9.10">
    <property type="entry name" value="D-Amino Acid Oxidase, subunit A, domain 2"/>
    <property type="match status" value="1"/>
</dbReference>
<sequence>MSAPRPTRVVVIGIGIVGAITALELLRDGHRVTMLDPGEPGGRQAASYGNGAWLSPASVVPMSLPGLWRKLPGFLLDREGPLTIRWSALPQLLPWLIRFLSAGATLAKVEATARALSTLLRECPDRHAGIAAEIGRPDLIRRAGLLYAYPDRAAFDAEALAWRLRRDNGVSWTELGADDLRRLEPALDRRYGFGALIGAGGHCVDPGAYVAAIAAHCEARGAAFRRTAAQGFAIAAGRLRAVRTADGEIACDRAVICAGIHAKRLAAQAGDRIPLESERGYHAVIANPAVSLSIPIMPSDGKMANTTTAAGLRIAGQVELAGTGTAPDWNRADILVRHAMRTYPALAEAGPPTVDRWIGHRPSTPDGLPVIGPASAAPDIVHAFGHGHIGLAAAAATGRIVADLLGDKPPEAPVSPFAPSRFA</sequence>
<dbReference type="GO" id="GO:0016491">
    <property type="term" value="F:oxidoreductase activity"/>
    <property type="evidence" value="ECO:0007669"/>
    <property type="project" value="UniProtKB-KW"/>
</dbReference>
<gene>
    <name evidence="4" type="ORF">EV668_0770</name>
</gene>
<name>A0A4R7C547_9HYPH</name>
<evidence type="ECO:0000256" key="2">
    <source>
        <dbReference type="SAM" id="Phobius"/>
    </source>
</evidence>
<keyword evidence="2" id="KW-0812">Transmembrane</keyword>
<proteinExistence type="predicted"/>
<dbReference type="OrthoDB" id="9805337at2"/>
<evidence type="ECO:0000259" key="3">
    <source>
        <dbReference type="Pfam" id="PF01266"/>
    </source>
</evidence>
<dbReference type="InterPro" id="IPR036188">
    <property type="entry name" value="FAD/NAD-bd_sf"/>
</dbReference>
<organism evidence="4 5">
    <name type="scientific">Enterovirga rhinocerotis</name>
    <dbReference type="NCBI Taxonomy" id="1339210"/>
    <lineage>
        <taxon>Bacteria</taxon>
        <taxon>Pseudomonadati</taxon>
        <taxon>Pseudomonadota</taxon>
        <taxon>Alphaproteobacteria</taxon>
        <taxon>Hyphomicrobiales</taxon>
        <taxon>Methylobacteriaceae</taxon>
        <taxon>Enterovirga</taxon>
    </lineage>
</organism>
<dbReference type="RefSeq" id="WP_133768504.1">
    <property type="nucleotide sequence ID" value="NZ_SNZR01000011.1"/>
</dbReference>
<keyword evidence="1" id="KW-0560">Oxidoreductase</keyword>
<dbReference type="Proteomes" id="UP000295122">
    <property type="component" value="Unassembled WGS sequence"/>
</dbReference>
<evidence type="ECO:0000313" key="5">
    <source>
        <dbReference type="Proteomes" id="UP000295122"/>
    </source>
</evidence>
<reference evidence="4 5" key="1">
    <citation type="submission" date="2019-03" db="EMBL/GenBank/DDBJ databases">
        <title>Genomic Encyclopedia of Type Strains, Phase IV (KMG-IV): sequencing the most valuable type-strain genomes for metagenomic binning, comparative biology and taxonomic classification.</title>
        <authorList>
            <person name="Goeker M."/>
        </authorList>
    </citation>
    <scope>NUCLEOTIDE SEQUENCE [LARGE SCALE GENOMIC DNA]</scope>
    <source>
        <strain evidence="4 5">DSM 25903</strain>
    </source>
</reference>
<dbReference type="AlphaFoldDB" id="A0A4R7C547"/>
<protein>
    <submittedName>
        <fullName evidence="4">D-amino-acid dehydrogenase</fullName>
    </submittedName>
</protein>
<evidence type="ECO:0000256" key="1">
    <source>
        <dbReference type="ARBA" id="ARBA00023002"/>
    </source>
</evidence>
<dbReference type="PANTHER" id="PTHR13847">
    <property type="entry name" value="SARCOSINE DEHYDROGENASE-RELATED"/>
    <property type="match status" value="1"/>
</dbReference>
<keyword evidence="5" id="KW-1185">Reference proteome</keyword>
<dbReference type="SUPFAM" id="SSF54373">
    <property type="entry name" value="FAD-linked reductases, C-terminal domain"/>
    <property type="match status" value="1"/>
</dbReference>
<keyword evidence="2" id="KW-1133">Transmembrane helix</keyword>
<dbReference type="Gene3D" id="3.50.50.60">
    <property type="entry name" value="FAD/NAD(P)-binding domain"/>
    <property type="match status" value="2"/>
</dbReference>
<dbReference type="Pfam" id="PF01266">
    <property type="entry name" value="DAO"/>
    <property type="match status" value="1"/>
</dbReference>